<name>A0A117ITN5_9EURY</name>
<evidence type="ECO:0000313" key="5">
    <source>
        <dbReference type="Proteomes" id="UP000053462"/>
    </source>
</evidence>
<dbReference type="InterPro" id="IPR022970">
    <property type="entry name" value="NTP_hydrolase-rel"/>
</dbReference>
<dbReference type="STRING" id="227598.APY94_05695"/>
<evidence type="ECO:0000256" key="1">
    <source>
        <dbReference type="ARBA" id="ARBA00022741"/>
    </source>
</evidence>
<gene>
    <name evidence="4" type="ORF">APY94_05695</name>
</gene>
<keyword evidence="5" id="KW-1185">Reference proteome</keyword>
<evidence type="ECO:0000256" key="2">
    <source>
        <dbReference type="ARBA" id="ARBA00022840"/>
    </source>
</evidence>
<dbReference type="InterPro" id="IPR027417">
    <property type="entry name" value="P-loop_NTPase"/>
</dbReference>
<dbReference type="Pfam" id="PF13207">
    <property type="entry name" value="AAA_17"/>
    <property type="match status" value="1"/>
</dbReference>
<protein>
    <recommendedName>
        <fullName evidence="3">UPF0200 protein APY94_05695</fullName>
    </recommendedName>
</protein>
<dbReference type="Proteomes" id="UP000053462">
    <property type="component" value="Unassembled WGS sequence"/>
</dbReference>
<dbReference type="AlphaFoldDB" id="A0A117ITN5"/>
<evidence type="ECO:0000256" key="3">
    <source>
        <dbReference type="HAMAP-Rule" id="MF_01111"/>
    </source>
</evidence>
<dbReference type="HAMAP" id="MF_01111">
    <property type="entry name" value="UPF0200"/>
    <property type="match status" value="1"/>
</dbReference>
<dbReference type="OrthoDB" id="85381at2157"/>
<dbReference type="GO" id="GO:0005524">
    <property type="term" value="F:ATP binding"/>
    <property type="evidence" value="ECO:0007669"/>
    <property type="project" value="UniProtKB-UniRule"/>
</dbReference>
<proteinExistence type="inferred from homology"/>
<dbReference type="SUPFAM" id="SSF52540">
    <property type="entry name" value="P-loop containing nucleoside triphosphate hydrolases"/>
    <property type="match status" value="1"/>
</dbReference>
<accession>A0A117ITN5</accession>
<keyword evidence="1 3" id="KW-0547">Nucleotide-binding</keyword>
<reference evidence="4 5" key="1">
    <citation type="submission" date="2015-10" db="EMBL/GenBank/DDBJ databases">
        <title>Draft genome sequence of Thermococcus celericrescens strain DSM 17994.</title>
        <authorList>
            <person name="Hong S.-J."/>
            <person name="Park C.-E."/>
            <person name="Shin J.-H."/>
        </authorList>
    </citation>
    <scope>NUCLEOTIDE SEQUENCE [LARGE SCALE GENOMIC DNA]</scope>
    <source>
        <strain evidence="4 5">DSM 17994</strain>
    </source>
</reference>
<dbReference type="Gene3D" id="3.40.50.300">
    <property type="entry name" value="P-loop containing nucleotide triphosphate hydrolases"/>
    <property type="match status" value="1"/>
</dbReference>
<organism evidence="4 5">
    <name type="scientific">Thermococcus celericrescens</name>
    <dbReference type="NCBI Taxonomy" id="227598"/>
    <lineage>
        <taxon>Archaea</taxon>
        <taxon>Methanobacteriati</taxon>
        <taxon>Methanobacteriota</taxon>
        <taxon>Thermococci</taxon>
        <taxon>Thermococcales</taxon>
        <taxon>Thermococcaceae</taxon>
        <taxon>Thermococcus</taxon>
    </lineage>
</organism>
<keyword evidence="2 3" id="KW-0067">ATP-binding</keyword>
<sequence>MIIIVTGMPGSGKSRIVKEFERRGFPSVSMGDVVREETVKRGLELTKENVAKVSIRLRQELGQNAVAKLTVEKVRRLLEGSRVVVIDGVRSLDEVGTFRSAFPTEEIIILAVHTPPHTRFERLKARGRHDDPRTWEDFEERDWKELKFGIGNVIAMADHMIVNDCSRDEYEERVRELVDFLLSKLRPSGRGGGQRILAEH</sequence>
<comment type="similarity">
    <text evidence="3">Belongs to the UPF0200 family.</text>
</comment>
<dbReference type="PANTHER" id="PTHR41930">
    <property type="entry name" value="UPF0200 PROTEIN MJ1399"/>
    <property type="match status" value="1"/>
</dbReference>
<feature type="binding site" evidence="3">
    <location>
        <begin position="7"/>
        <end position="14"/>
    </location>
    <ligand>
        <name>ATP</name>
        <dbReference type="ChEBI" id="CHEBI:30616"/>
    </ligand>
</feature>
<evidence type="ECO:0000313" key="4">
    <source>
        <dbReference type="EMBL" id="KUH33458.1"/>
    </source>
</evidence>
<comment type="caution">
    <text evidence="4">The sequence shown here is derived from an EMBL/GenBank/DDBJ whole genome shotgun (WGS) entry which is preliminary data.</text>
</comment>
<dbReference type="EMBL" id="LLYW01000019">
    <property type="protein sequence ID" value="KUH33458.1"/>
    <property type="molecule type" value="Genomic_DNA"/>
</dbReference>
<dbReference type="PANTHER" id="PTHR41930:SF1">
    <property type="entry name" value="DEPHOSPHO-COA KINASE"/>
    <property type="match status" value="1"/>
</dbReference>
<dbReference type="RefSeq" id="WP_058938713.1">
    <property type="nucleotide sequence ID" value="NZ_LLYW01000019.1"/>
</dbReference>